<feature type="domain" description="Retrovirus-related Pol polyprotein from transposon TNT 1-94-like beta-barrel" evidence="2">
    <location>
        <begin position="8"/>
        <end position="74"/>
    </location>
</feature>
<dbReference type="AlphaFoldDB" id="A0AAW2WV83"/>
<dbReference type="Pfam" id="PF22936">
    <property type="entry name" value="Pol_BBD"/>
    <property type="match status" value="1"/>
</dbReference>
<evidence type="ECO:0000313" key="3">
    <source>
        <dbReference type="EMBL" id="KAL0445555.1"/>
    </source>
</evidence>
<accession>A0AAW2WV83</accession>
<name>A0AAW2WV83_9LAMI</name>
<comment type="caution">
    <text evidence="3">The sequence shown here is derived from an EMBL/GenBank/DDBJ whole genome shotgun (WGS) entry which is preliminary data.</text>
</comment>
<sequence>MIINSASWVLDTGCGAHVCNNLQVLERSKKLSKDEMILRLGDGKAVAAKTIGSLRLVVSDHIRIDLKDYFYVTNVCGPLKTPARGGFSYFITFIDDHSWYGYVYLMRYKCEAFGRFKKTDLKLRIKLTTRSKLFGRTEVRIADGMRSCLRNQAKNLDLTAQHHLSLRLSLMVFQCFVDQPENLEYLRAFKARLVAKGYTQRPGVDFEETHSPVAMAKSTRILLSIATSSIYGLKQASRSWKTHFDEVIQGYDLSRTSMILVYTRRSVGAQLHTLCFMSMTSYSLGMMLRDRSRRMLGLTQSSYIEKVLKRFKMENSKRGFLSMRDGIKLSKKQSPKNDEELKRMSDIPYASAIGSIQYVV</sequence>
<evidence type="ECO:0000259" key="2">
    <source>
        <dbReference type="Pfam" id="PF22936"/>
    </source>
</evidence>
<dbReference type="Pfam" id="PF07727">
    <property type="entry name" value="RVT_2"/>
    <property type="match status" value="1"/>
</dbReference>
<reference evidence="3" key="2">
    <citation type="journal article" date="2024" name="Plant">
        <title>Genomic evolution and insights into agronomic trait innovations of Sesamum species.</title>
        <authorList>
            <person name="Miao H."/>
            <person name="Wang L."/>
            <person name="Qu L."/>
            <person name="Liu H."/>
            <person name="Sun Y."/>
            <person name="Le M."/>
            <person name="Wang Q."/>
            <person name="Wei S."/>
            <person name="Zheng Y."/>
            <person name="Lin W."/>
            <person name="Duan Y."/>
            <person name="Cao H."/>
            <person name="Xiong S."/>
            <person name="Wang X."/>
            <person name="Wei L."/>
            <person name="Li C."/>
            <person name="Ma Q."/>
            <person name="Ju M."/>
            <person name="Zhao R."/>
            <person name="Li G."/>
            <person name="Mu C."/>
            <person name="Tian Q."/>
            <person name="Mei H."/>
            <person name="Zhang T."/>
            <person name="Gao T."/>
            <person name="Zhang H."/>
        </authorList>
    </citation>
    <scope>NUCLEOTIDE SEQUENCE</scope>
    <source>
        <strain evidence="3">KEN1</strain>
    </source>
</reference>
<protein>
    <submittedName>
        <fullName evidence="3">Retrovirus-related Pol polyprotein from transposon RE1</fullName>
    </submittedName>
</protein>
<reference evidence="3" key="1">
    <citation type="submission" date="2020-06" db="EMBL/GenBank/DDBJ databases">
        <authorList>
            <person name="Li T."/>
            <person name="Hu X."/>
            <person name="Zhang T."/>
            <person name="Song X."/>
            <person name="Zhang H."/>
            <person name="Dai N."/>
            <person name="Sheng W."/>
            <person name="Hou X."/>
            <person name="Wei L."/>
        </authorList>
    </citation>
    <scope>NUCLEOTIDE SEQUENCE</scope>
    <source>
        <strain evidence="3">KEN1</strain>
        <tissue evidence="3">Leaf</tissue>
    </source>
</reference>
<proteinExistence type="predicted"/>
<organism evidence="3">
    <name type="scientific">Sesamum latifolium</name>
    <dbReference type="NCBI Taxonomy" id="2727402"/>
    <lineage>
        <taxon>Eukaryota</taxon>
        <taxon>Viridiplantae</taxon>
        <taxon>Streptophyta</taxon>
        <taxon>Embryophyta</taxon>
        <taxon>Tracheophyta</taxon>
        <taxon>Spermatophyta</taxon>
        <taxon>Magnoliopsida</taxon>
        <taxon>eudicotyledons</taxon>
        <taxon>Gunneridae</taxon>
        <taxon>Pentapetalae</taxon>
        <taxon>asterids</taxon>
        <taxon>lamiids</taxon>
        <taxon>Lamiales</taxon>
        <taxon>Pedaliaceae</taxon>
        <taxon>Sesamum</taxon>
    </lineage>
</organism>
<gene>
    <name evidence="3" type="ORF">Slati_1683400</name>
</gene>
<feature type="domain" description="Reverse transcriptase Ty1/copia-type" evidence="1">
    <location>
        <begin position="188"/>
        <end position="227"/>
    </location>
</feature>
<dbReference type="InterPro" id="IPR054722">
    <property type="entry name" value="PolX-like_BBD"/>
</dbReference>
<dbReference type="InterPro" id="IPR013103">
    <property type="entry name" value="RVT_2"/>
</dbReference>
<evidence type="ECO:0000259" key="1">
    <source>
        <dbReference type="Pfam" id="PF07727"/>
    </source>
</evidence>
<dbReference type="EMBL" id="JACGWN010000006">
    <property type="protein sequence ID" value="KAL0445555.1"/>
    <property type="molecule type" value="Genomic_DNA"/>
</dbReference>